<dbReference type="PROSITE" id="PS50005">
    <property type="entry name" value="TPR"/>
    <property type="match status" value="3"/>
</dbReference>
<sequence length="301" mass="34676">MAESEEITKATEKLGDISLKTDSDETEKYVDCAYEIKQNEGKEETLSKISDSSKSVSSDLKSEDNKPKNTNKEQCDSEEEYFSVDEDDNDDDGEEEEEDDVKVEKIDEDEYKRTLEETLSDDEKLERKIKSQEIKDEGNKFFRESEFNEAIDRYTEALKICPFAFPKERSIMYSNRGACHMKLENNEEAIKDCSSALDLHPHYLKAVLRRAELYEKIDKLDEALADYQKAVELDPTQNKARITAMRLADQIKDRNEKMKAEMLGKLKDLGNLVLKPFGLSTDNFQLQQGETGSYSVNFKQN</sequence>
<evidence type="ECO:0000313" key="4">
    <source>
        <dbReference type="Proteomes" id="UP001347796"/>
    </source>
</evidence>
<accession>A0AAN8JZP9</accession>
<feature type="region of interest" description="Disordered" evidence="2">
    <location>
        <begin position="1"/>
        <end position="109"/>
    </location>
</feature>
<dbReference type="SMART" id="SM00028">
    <property type="entry name" value="TPR"/>
    <property type="match status" value="3"/>
</dbReference>
<feature type="compositionally biased region" description="Basic and acidic residues" evidence="2">
    <location>
        <begin position="37"/>
        <end position="46"/>
    </location>
</feature>
<dbReference type="Proteomes" id="UP001347796">
    <property type="component" value="Unassembled WGS sequence"/>
</dbReference>
<feature type="repeat" description="TPR" evidence="1">
    <location>
        <begin position="170"/>
        <end position="203"/>
    </location>
</feature>
<feature type="repeat" description="TPR" evidence="1">
    <location>
        <begin position="204"/>
        <end position="237"/>
    </location>
</feature>
<proteinExistence type="predicted"/>
<dbReference type="PANTHER" id="PTHR46014:SF1">
    <property type="entry name" value="TETRATRICOPEPTIDE REPEAT PROTEIN 1"/>
    <property type="match status" value="1"/>
</dbReference>
<organism evidence="3 4">
    <name type="scientific">Patella caerulea</name>
    <name type="common">Rayed Mediterranean limpet</name>
    <dbReference type="NCBI Taxonomy" id="87958"/>
    <lineage>
        <taxon>Eukaryota</taxon>
        <taxon>Metazoa</taxon>
        <taxon>Spiralia</taxon>
        <taxon>Lophotrochozoa</taxon>
        <taxon>Mollusca</taxon>
        <taxon>Gastropoda</taxon>
        <taxon>Patellogastropoda</taxon>
        <taxon>Patelloidea</taxon>
        <taxon>Patellidae</taxon>
        <taxon>Patella</taxon>
    </lineage>
</organism>
<keyword evidence="4" id="KW-1185">Reference proteome</keyword>
<dbReference type="InterPro" id="IPR019734">
    <property type="entry name" value="TPR_rpt"/>
</dbReference>
<dbReference type="InterPro" id="IPR052769">
    <property type="entry name" value="TPR_domain_protein"/>
</dbReference>
<evidence type="ECO:0000313" key="3">
    <source>
        <dbReference type="EMBL" id="KAK6185572.1"/>
    </source>
</evidence>
<keyword evidence="1" id="KW-0802">TPR repeat</keyword>
<feature type="compositionally biased region" description="Low complexity" evidence="2">
    <location>
        <begin position="47"/>
        <end position="59"/>
    </location>
</feature>
<dbReference type="PANTHER" id="PTHR46014">
    <property type="entry name" value="TETRATRICOPEPTIDE REPEAT PROTEIN 1"/>
    <property type="match status" value="1"/>
</dbReference>
<feature type="compositionally biased region" description="Acidic residues" evidence="2">
    <location>
        <begin position="76"/>
        <end position="101"/>
    </location>
</feature>
<dbReference type="InterPro" id="IPR011990">
    <property type="entry name" value="TPR-like_helical_dom_sf"/>
</dbReference>
<name>A0AAN8JZP9_PATCE</name>
<gene>
    <name evidence="3" type="ORF">SNE40_007776</name>
</gene>
<comment type="caution">
    <text evidence="3">The sequence shown here is derived from an EMBL/GenBank/DDBJ whole genome shotgun (WGS) entry which is preliminary data.</text>
</comment>
<feature type="compositionally biased region" description="Basic and acidic residues" evidence="2">
    <location>
        <begin position="60"/>
        <end position="75"/>
    </location>
</feature>
<protein>
    <recommendedName>
        <fullName evidence="5">Tetratricopeptide repeat protein 1</fullName>
    </recommendedName>
</protein>
<evidence type="ECO:0000256" key="2">
    <source>
        <dbReference type="SAM" id="MobiDB-lite"/>
    </source>
</evidence>
<dbReference type="Pfam" id="PF00515">
    <property type="entry name" value="TPR_1"/>
    <property type="match status" value="2"/>
</dbReference>
<dbReference type="AlphaFoldDB" id="A0AAN8JZP9"/>
<reference evidence="3 4" key="1">
    <citation type="submission" date="2024-01" db="EMBL/GenBank/DDBJ databases">
        <title>The genome of the rayed Mediterranean limpet Patella caerulea (Linnaeus, 1758).</title>
        <authorList>
            <person name="Anh-Thu Weber A."/>
            <person name="Halstead-Nussloch G."/>
        </authorList>
    </citation>
    <scope>NUCLEOTIDE SEQUENCE [LARGE SCALE GENOMIC DNA]</scope>
    <source>
        <strain evidence="3">AATW-2023a</strain>
        <tissue evidence="3">Whole specimen</tissue>
    </source>
</reference>
<dbReference type="SUPFAM" id="SSF48452">
    <property type="entry name" value="TPR-like"/>
    <property type="match status" value="1"/>
</dbReference>
<dbReference type="EMBL" id="JAZGQO010000006">
    <property type="protein sequence ID" value="KAK6185572.1"/>
    <property type="molecule type" value="Genomic_DNA"/>
</dbReference>
<feature type="compositionally biased region" description="Basic and acidic residues" evidence="2">
    <location>
        <begin position="1"/>
        <end position="30"/>
    </location>
</feature>
<dbReference type="Gene3D" id="1.25.40.10">
    <property type="entry name" value="Tetratricopeptide repeat domain"/>
    <property type="match status" value="1"/>
</dbReference>
<evidence type="ECO:0008006" key="5">
    <source>
        <dbReference type="Google" id="ProtNLM"/>
    </source>
</evidence>
<dbReference type="PROSITE" id="PS50293">
    <property type="entry name" value="TPR_REGION"/>
    <property type="match status" value="1"/>
</dbReference>
<evidence type="ECO:0000256" key="1">
    <source>
        <dbReference type="PROSITE-ProRule" id="PRU00339"/>
    </source>
</evidence>
<feature type="repeat" description="TPR" evidence="1">
    <location>
        <begin position="131"/>
        <end position="164"/>
    </location>
</feature>